<dbReference type="RefSeq" id="WP_011750589.1">
    <property type="nucleotide sequence ID" value="NC_008687.1"/>
</dbReference>
<feature type="domain" description="Bacterial bifunctional deaminase-reductase C-terminal" evidence="1">
    <location>
        <begin position="4"/>
        <end position="182"/>
    </location>
</feature>
<dbReference type="AlphaFoldDB" id="A1BA83"/>
<dbReference type="GO" id="GO:0008703">
    <property type="term" value="F:5-amino-6-(5-phosphoribosylamino)uracil reductase activity"/>
    <property type="evidence" value="ECO:0007669"/>
    <property type="project" value="InterPro"/>
</dbReference>
<dbReference type="Gene3D" id="3.40.430.10">
    <property type="entry name" value="Dihydrofolate Reductase, subunit A"/>
    <property type="match status" value="1"/>
</dbReference>
<dbReference type="KEGG" id="pde:Pden_4363"/>
<reference evidence="3" key="1">
    <citation type="submission" date="2006-12" db="EMBL/GenBank/DDBJ databases">
        <title>Complete sequence of chromosome 2 of Paracoccus denitrificans PD1222.</title>
        <authorList>
            <person name="Copeland A."/>
            <person name="Lucas S."/>
            <person name="Lapidus A."/>
            <person name="Barry K."/>
            <person name="Detter J.C."/>
            <person name="Glavina del Rio T."/>
            <person name="Hammon N."/>
            <person name="Israni S."/>
            <person name="Dalin E."/>
            <person name="Tice H."/>
            <person name="Pitluck S."/>
            <person name="Munk A.C."/>
            <person name="Brettin T."/>
            <person name="Bruce D."/>
            <person name="Han C."/>
            <person name="Tapia R."/>
            <person name="Gilna P."/>
            <person name="Schmutz J."/>
            <person name="Larimer F."/>
            <person name="Land M."/>
            <person name="Hauser L."/>
            <person name="Kyrpides N."/>
            <person name="Lykidis A."/>
            <person name="Spiro S."/>
            <person name="Richardson D.J."/>
            <person name="Moir J.W.B."/>
            <person name="Ferguson S.J."/>
            <person name="van Spanning R.J.M."/>
            <person name="Richardson P."/>
        </authorList>
    </citation>
    <scope>NUCLEOTIDE SEQUENCE [LARGE SCALE GENOMIC DNA]</scope>
    <source>
        <strain evidence="3">Pd 1222</strain>
    </source>
</reference>
<dbReference type="InterPro" id="IPR024072">
    <property type="entry name" value="DHFR-like_dom_sf"/>
</dbReference>
<dbReference type="EnsemblBacteria" id="ABL72427">
    <property type="protein sequence ID" value="ABL72427"/>
    <property type="gene ID" value="Pden_4363"/>
</dbReference>
<dbReference type="GO" id="GO:0009231">
    <property type="term" value="P:riboflavin biosynthetic process"/>
    <property type="evidence" value="ECO:0007669"/>
    <property type="project" value="InterPro"/>
</dbReference>
<dbReference type="STRING" id="318586.Pden_4363"/>
<dbReference type="GeneID" id="93454028"/>
<dbReference type="InterPro" id="IPR050765">
    <property type="entry name" value="Riboflavin_Biosynth_HTPR"/>
</dbReference>
<dbReference type="EMBL" id="CP000490">
    <property type="protein sequence ID" value="ABL72427.1"/>
    <property type="molecule type" value="Genomic_DNA"/>
</dbReference>
<organism evidence="2 3">
    <name type="scientific">Paracoccus denitrificans (strain Pd 1222)</name>
    <dbReference type="NCBI Taxonomy" id="318586"/>
    <lineage>
        <taxon>Bacteria</taxon>
        <taxon>Pseudomonadati</taxon>
        <taxon>Pseudomonadota</taxon>
        <taxon>Alphaproteobacteria</taxon>
        <taxon>Rhodobacterales</taxon>
        <taxon>Paracoccaceae</taxon>
        <taxon>Paracoccus</taxon>
    </lineage>
</organism>
<dbReference type="PANTHER" id="PTHR38011:SF2">
    <property type="entry name" value="BIFUNCTIONAL DEAMINASE-REDUCTASE DOMAIN PROTEIN"/>
    <property type="match status" value="1"/>
</dbReference>
<name>A1BA83_PARDP</name>
<gene>
    <name evidence="2" type="ordered locus">Pden_4363</name>
</gene>
<evidence type="ECO:0000259" key="1">
    <source>
        <dbReference type="Pfam" id="PF01872"/>
    </source>
</evidence>
<evidence type="ECO:0000313" key="3">
    <source>
        <dbReference type="Proteomes" id="UP000000361"/>
    </source>
</evidence>
<protein>
    <submittedName>
        <fullName evidence="2">Bifunctional deaminase-reductase domain protein</fullName>
    </submittedName>
</protein>
<dbReference type="eggNOG" id="COG0262">
    <property type="taxonomic scope" value="Bacteria"/>
</dbReference>
<proteinExistence type="predicted"/>
<dbReference type="PANTHER" id="PTHR38011">
    <property type="entry name" value="DIHYDROFOLATE REDUCTASE FAMILY PROTEIN (AFU_ORTHOLOGUE AFUA_8G06820)"/>
    <property type="match status" value="1"/>
</dbReference>
<dbReference type="SUPFAM" id="SSF53597">
    <property type="entry name" value="Dihydrofolate reductase-like"/>
    <property type="match status" value="1"/>
</dbReference>
<dbReference type="OrthoDB" id="7342392at2"/>
<evidence type="ECO:0000313" key="2">
    <source>
        <dbReference type="EMBL" id="ABL72427.1"/>
    </source>
</evidence>
<keyword evidence="3" id="KW-1185">Reference proteome</keyword>
<dbReference type="Pfam" id="PF01872">
    <property type="entry name" value="RibD_C"/>
    <property type="match status" value="1"/>
</dbReference>
<dbReference type="Proteomes" id="UP000000361">
    <property type="component" value="Chromosome 2"/>
</dbReference>
<dbReference type="HOGENOM" id="CLU_043966_1_0_5"/>
<dbReference type="InterPro" id="IPR002734">
    <property type="entry name" value="RibDG_C"/>
</dbReference>
<sequence length="203" mass="21976">MRRIIAIIYVSLDGVMQAPGGPEEDPGGGFVHGGWAMPRWDEMMNGLLAELLDRPFALLLGRKTYEIFAGYWPHHTDNPIGRKFDAAVKYVMTRRLDRLDWAGSERVDAAGVARLKSGEGPQIHVWGSGNALRALTAAGLVDEYRLWIFPLILGGGKRLFEPGLPATALTLADTKVSTTGVVINTYRPAGPVALPAEGLGKAE</sequence>
<accession>A1BA83</accession>